<comment type="caution">
    <text evidence="1">The sequence shown here is derived from an EMBL/GenBank/DDBJ whole genome shotgun (WGS) entry which is preliminary data.</text>
</comment>
<name>A0A850PBK0_9PROT</name>
<accession>A0A850PBK0</accession>
<evidence type="ECO:0000313" key="1">
    <source>
        <dbReference type="EMBL" id="NVN39312.1"/>
    </source>
</evidence>
<protein>
    <submittedName>
        <fullName evidence="1">DUF4043 domain-containing protein</fullName>
    </submittedName>
</protein>
<proteinExistence type="predicted"/>
<keyword evidence="2" id="KW-1185">Reference proteome</keyword>
<dbReference type="EMBL" id="JABXXR010000006">
    <property type="protein sequence ID" value="NVN39312.1"/>
    <property type="molecule type" value="Genomic_DNA"/>
</dbReference>
<evidence type="ECO:0000313" key="2">
    <source>
        <dbReference type="Proteomes" id="UP000585665"/>
    </source>
</evidence>
<dbReference type="AlphaFoldDB" id="A0A850PBK0"/>
<reference evidence="1 2" key="1">
    <citation type="submission" date="2020-06" db="EMBL/GenBank/DDBJ databases">
        <title>Description of novel acetic acid bacteria.</title>
        <authorList>
            <person name="Sombolestani A."/>
        </authorList>
    </citation>
    <scope>NUCLEOTIDE SEQUENCE [LARGE SCALE GENOMIC DNA]</scope>
    <source>
        <strain evidence="1 2">LMG 27010</strain>
    </source>
</reference>
<sequence length="460" mass="48062">MSIDNFPLQLQSAIQQGFLAREFENGLQSRLGFRRVADREIFPNAIGETLTKTRKSLKAPVTTPLVPSANTNFDNGLTPGSWSVEQYTLSIDQYGDTIDLNMVTSGVGIASQFLANAYTNGVQAMQSLDRIARNTLLGGAANGVGGYLGGNTRVTVALSSAAASVQVDDIRGFQNIISGSGRVVSVSAGDGMTVTVGAGVYTLVAAQADALNVSTAPGGVSGSLTFSASVSTSDGAKGAAVVASIAPLVLRANNRSTTAALQAGGSTGIGDMLGIQSVLAGVAALRRNNVPTIDGAYHCYLDDIQLLGLFRDPDFKYLYRGAYGSEEYRSGQVIELLGVRFIPTTEAPQQASLGNGPIHRALLLGQGALIEGDCALTGHSDIPEVDRALVEMVDGVAMVTREPIDRLKQIIAQSWYWIGGFALPTDMTADTAIIPTATNSYLKRGVVIESLGTDAYGAMI</sequence>
<gene>
    <name evidence="1" type="ORF">HUK82_01855</name>
</gene>
<organism evidence="1 2">
    <name type="scientific">Ameyamaea chiangmaiensis</name>
    <dbReference type="NCBI Taxonomy" id="442969"/>
    <lineage>
        <taxon>Bacteria</taxon>
        <taxon>Pseudomonadati</taxon>
        <taxon>Pseudomonadota</taxon>
        <taxon>Alphaproteobacteria</taxon>
        <taxon>Acetobacterales</taxon>
        <taxon>Acetobacteraceae</taxon>
        <taxon>Ameyamaea</taxon>
    </lineage>
</organism>
<dbReference type="Proteomes" id="UP000585665">
    <property type="component" value="Unassembled WGS sequence"/>
</dbReference>
<dbReference type="RefSeq" id="WP_176612329.1">
    <property type="nucleotide sequence ID" value="NZ_JABXXR010000006.1"/>
</dbReference>